<accession>A0A9W9RZL4</accession>
<dbReference type="Gene3D" id="2.60.40.640">
    <property type="match status" value="1"/>
</dbReference>
<reference evidence="1" key="1">
    <citation type="submission" date="2022-11" db="EMBL/GenBank/DDBJ databases">
        <authorList>
            <person name="Petersen C."/>
        </authorList>
    </citation>
    <scope>NUCLEOTIDE SEQUENCE</scope>
    <source>
        <strain evidence="1">IBT 29864</strain>
    </source>
</reference>
<dbReference type="AlphaFoldDB" id="A0A9W9RZL4"/>
<evidence type="ECO:0000313" key="1">
    <source>
        <dbReference type="EMBL" id="KAJ5368987.1"/>
    </source>
</evidence>
<comment type="caution">
    <text evidence="1">The sequence shown here is derived from an EMBL/GenBank/DDBJ whole genome shotgun (WGS) entry which is preliminary data.</text>
</comment>
<reference evidence="1" key="2">
    <citation type="journal article" date="2023" name="IMA Fungus">
        <title>Comparative genomic study of the Penicillium genus elucidates a diverse pangenome and 15 lateral gene transfer events.</title>
        <authorList>
            <person name="Petersen C."/>
            <person name="Sorensen T."/>
            <person name="Nielsen M.R."/>
            <person name="Sondergaard T.E."/>
            <person name="Sorensen J.L."/>
            <person name="Fitzpatrick D.A."/>
            <person name="Frisvad J.C."/>
            <person name="Nielsen K.L."/>
        </authorList>
    </citation>
    <scope>NUCLEOTIDE SEQUENCE</scope>
    <source>
        <strain evidence="1">IBT 29864</strain>
    </source>
</reference>
<keyword evidence="2" id="KW-1185">Reference proteome</keyword>
<protein>
    <recommendedName>
        <fullName evidence="3">Arrestin-like N-terminal domain-containing protein</fullName>
    </recommendedName>
</protein>
<gene>
    <name evidence="1" type="ORF">N7496_008747</name>
</gene>
<organism evidence="1 2">
    <name type="scientific">Penicillium cataractarum</name>
    <dbReference type="NCBI Taxonomy" id="2100454"/>
    <lineage>
        <taxon>Eukaryota</taxon>
        <taxon>Fungi</taxon>
        <taxon>Dikarya</taxon>
        <taxon>Ascomycota</taxon>
        <taxon>Pezizomycotina</taxon>
        <taxon>Eurotiomycetes</taxon>
        <taxon>Eurotiomycetidae</taxon>
        <taxon>Eurotiales</taxon>
        <taxon>Aspergillaceae</taxon>
        <taxon>Penicillium</taxon>
    </lineage>
</organism>
<evidence type="ECO:0008006" key="3">
    <source>
        <dbReference type="Google" id="ProtNLM"/>
    </source>
</evidence>
<evidence type="ECO:0000313" key="2">
    <source>
        <dbReference type="Proteomes" id="UP001147782"/>
    </source>
</evidence>
<dbReference type="GeneID" id="81440845"/>
<dbReference type="InterPro" id="IPR014752">
    <property type="entry name" value="Arrestin-like_C"/>
</dbReference>
<dbReference type="Proteomes" id="UP001147782">
    <property type="component" value="Unassembled WGS sequence"/>
</dbReference>
<dbReference type="OrthoDB" id="2333384at2759"/>
<proteinExistence type="predicted"/>
<name>A0A9W9RZL4_9EURO</name>
<sequence>MPMTSRKGSLDFKFDVAAPAGWSYAAGDTIIGSLVRHTPIVTPEATITLSLLGRIKTKITESKSNNSRTHYRSEALLAKTDQVILSRQPLHLPEGSGAPLCWEFAVDIPTEPLQSVRQGFTPRTSFVPLDRDHPAHHTLPGSFFSSRDGITVSSSGFVEYYLKAQLQYTFKGSSKTVEAIWPFRLNRPVEGTSEQLSKLNCLSIFQTIQSQRLLPGMQHADLSLKQKTQKLLGSSKVPKLVFNMRIYHPTAIQLDNPEPIPIILEILPLPDQTSSSIEDQSIVINWVRMCLHQRTSVLAPSNFFTDHAHDDDHPSSVNLNLESAFQHLESPLVMSTGGKGEKKVNIGEMFQLFFHSNGMVSGFRFLNAVAPIPDFTTYSIQHTNAVEWKVSYSVAGETETVKASSTLKIIAAA</sequence>
<dbReference type="RefSeq" id="XP_056553729.1">
    <property type="nucleotide sequence ID" value="XM_056701666.1"/>
</dbReference>
<dbReference type="EMBL" id="JAPZBS010000007">
    <property type="protein sequence ID" value="KAJ5368987.1"/>
    <property type="molecule type" value="Genomic_DNA"/>
</dbReference>